<evidence type="ECO:0000256" key="1">
    <source>
        <dbReference type="SAM" id="Phobius"/>
    </source>
</evidence>
<comment type="caution">
    <text evidence="2">The sequence shown here is derived from an EMBL/GenBank/DDBJ whole genome shotgun (WGS) entry which is preliminary data.</text>
</comment>
<organism evidence="2 3">
    <name type="scientific">Cuscuta australis</name>
    <dbReference type="NCBI Taxonomy" id="267555"/>
    <lineage>
        <taxon>Eukaryota</taxon>
        <taxon>Viridiplantae</taxon>
        <taxon>Streptophyta</taxon>
        <taxon>Embryophyta</taxon>
        <taxon>Tracheophyta</taxon>
        <taxon>Spermatophyta</taxon>
        <taxon>Magnoliopsida</taxon>
        <taxon>eudicotyledons</taxon>
        <taxon>Gunneridae</taxon>
        <taxon>Pentapetalae</taxon>
        <taxon>asterids</taxon>
        <taxon>lamiids</taxon>
        <taxon>Solanales</taxon>
        <taxon>Convolvulaceae</taxon>
        <taxon>Cuscuteae</taxon>
        <taxon>Cuscuta</taxon>
        <taxon>Cuscuta subgen. Grammica</taxon>
        <taxon>Cuscuta sect. Cleistogrammica</taxon>
    </lineage>
</organism>
<dbReference type="EMBL" id="NQVE01000035">
    <property type="protein sequence ID" value="RAL52255.1"/>
    <property type="molecule type" value="Genomic_DNA"/>
</dbReference>
<name>A0A328E2T1_9ASTE</name>
<keyword evidence="3" id="KW-1185">Reference proteome</keyword>
<proteinExistence type="predicted"/>
<dbReference type="PANTHER" id="PTHR33116">
    <property type="entry name" value="REVERSE TRANSCRIPTASE ZINC-BINDING DOMAIN-CONTAINING PROTEIN-RELATED-RELATED"/>
    <property type="match status" value="1"/>
</dbReference>
<accession>A0A328E2T1</accession>
<evidence type="ECO:0008006" key="4">
    <source>
        <dbReference type="Google" id="ProtNLM"/>
    </source>
</evidence>
<keyword evidence="1" id="KW-0472">Membrane</keyword>
<feature type="transmembrane region" description="Helical" evidence="1">
    <location>
        <begin position="50"/>
        <end position="69"/>
    </location>
</feature>
<gene>
    <name evidence="2" type="ORF">DM860_016104</name>
</gene>
<dbReference type="AlphaFoldDB" id="A0A328E2T1"/>
<evidence type="ECO:0000313" key="2">
    <source>
        <dbReference type="EMBL" id="RAL52255.1"/>
    </source>
</evidence>
<protein>
    <recommendedName>
        <fullName evidence="4">Reverse transcriptase zinc-binding domain-containing protein</fullName>
    </recommendedName>
</protein>
<keyword evidence="1" id="KW-0812">Transmembrane</keyword>
<evidence type="ECO:0000313" key="3">
    <source>
        <dbReference type="Proteomes" id="UP000249390"/>
    </source>
</evidence>
<dbReference type="Proteomes" id="UP000249390">
    <property type="component" value="Unassembled WGS sequence"/>
</dbReference>
<reference evidence="2 3" key="1">
    <citation type="submission" date="2018-06" db="EMBL/GenBank/DDBJ databases">
        <title>The Genome of Cuscuta australis (Dodder) Provides Insight into the Evolution of Plant Parasitism.</title>
        <authorList>
            <person name="Liu H."/>
        </authorList>
    </citation>
    <scope>NUCLEOTIDE SEQUENCE [LARGE SCALE GENOMIC DNA]</scope>
    <source>
        <strain evidence="3">cv. Yunnan</strain>
        <tissue evidence="2">Vines</tissue>
    </source>
</reference>
<keyword evidence="1" id="KW-1133">Transmembrane helix</keyword>
<dbReference type="PANTHER" id="PTHR33116:SF80">
    <property type="entry name" value="REVERSE TRANSCRIPTASE ZINC-BINDING DOMAIN-CONTAINING PROTEIN"/>
    <property type="match status" value="1"/>
</dbReference>
<sequence>MKLGSLPFTYLGSPITTARLKVSDCDALVNKLTNRINAWGSRHFSYSARIRIINSVFMGIISFWSRIFILPKMVMKKIVSICRNFLWGGSQEYKTPLVNWEEVCKEKKYGGLGIKHIQNWNRSNVQKLNWDVASKKDVLWVKWIHNRYIKGSSVWNYIPKIDSCHHWRELIKARTHFRDMPVTNGYTTRDGYTWLQGESEKPQ</sequence>